<gene>
    <name evidence="4" type="ORF">V9T40_013812</name>
</gene>
<evidence type="ECO:0000313" key="4">
    <source>
        <dbReference type="EMBL" id="KAK7582367.1"/>
    </source>
</evidence>
<name>A0AAN9TFJ0_9HEMI</name>
<feature type="region of interest" description="Disordered" evidence="2">
    <location>
        <begin position="864"/>
        <end position="1039"/>
    </location>
</feature>
<feature type="compositionally biased region" description="Acidic residues" evidence="2">
    <location>
        <begin position="981"/>
        <end position="991"/>
    </location>
</feature>
<dbReference type="InterPro" id="IPR045154">
    <property type="entry name" value="PCF11-like"/>
</dbReference>
<dbReference type="PANTHER" id="PTHR15921:SF3">
    <property type="entry name" value="PRE-MRNA CLEAVAGE COMPLEX 2 PROTEIN PCF11"/>
    <property type="match status" value="1"/>
</dbReference>
<dbReference type="Gene3D" id="1.25.40.90">
    <property type="match status" value="1"/>
</dbReference>
<dbReference type="EMBL" id="JBBCAQ010000033">
    <property type="protein sequence ID" value="KAK7582367.1"/>
    <property type="molecule type" value="Genomic_DNA"/>
</dbReference>
<dbReference type="GO" id="GO:0031124">
    <property type="term" value="P:mRNA 3'-end processing"/>
    <property type="evidence" value="ECO:0007669"/>
    <property type="project" value="InterPro"/>
</dbReference>
<dbReference type="PANTHER" id="PTHR15921">
    <property type="entry name" value="PRE-MRNA CLEAVAGE COMPLEX II"/>
    <property type="match status" value="1"/>
</dbReference>
<dbReference type="CDD" id="cd16982">
    <property type="entry name" value="CID_Pcf11"/>
    <property type="match status" value="1"/>
</dbReference>
<feature type="compositionally biased region" description="Basic and acidic residues" evidence="2">
    <location>
        <begin position="905"/>
        <end position="923"/>
    </location>
</feature>
<feature type="compositionally biased region" description="Basic and acidic residues" evidence="2">
    <location>
        <begin position="406"/>
        <end position="421"/>
    </location>
</feature>
<proteinExistence type="predicted"/>
<comment type="caution">
    <text evidence="4">The sequence shown here is derived from an EMBL/GenBank/DDBJ whole genome shotgun (WGS) entry which is preliminary data.</text>
</comment>
<feature type="region of interest" description="Disordered" evidence="2">
    <location>
        <begin position="1772"/>
        <end position="1793"/>
    </location>
</feature>
<feature type="compositionally biased region" description="Polar residues" evidence="2">
    <location>
        <begin position="390"/>
        <end position="405"/>
    </location>
</feature>
<dbReference type="SUPFAM" id="SSF48464">
    <property type="entry name" value="ENTH/VHS domain"/>
    <property type="match status" value="1"/>
</dbReference>
<feature type="coiled-coil region" evidence="1">
    <location>
        <begin position="186"/>
        <end position="216"/>
    </location>
</feature>
<dbReference type="GO" id="GO:0005737">
    <property type="term" value="C:cytoplasm"/>
    <property type="evidence" value="ECO:0007669"/>
    <property type="project" value="TreeGrafter"/>
</dbReference>
<feature type="domain" description="CID" evidence="3">
    <location>
        <begin position="6"/>
        <end position="137"/>
    </location>
</feature>
<feature type="compositionally biased region" description="Basic and acidic residues" evidence="2">
    <location>
        <begin position="449"/>
        <end position="459"/>
    </location>
</feature>
<reference evidence="4 5" key="1">
    <citation type="submission" date="2024-03" db="EMBL/GenBank/DDBJ databases">
        <title>Adaptation during the transition from Ophiocordyceps entomopathogen to insect associate is accompanied by gene loss and intensified selection.</title>
        <authorList>
            <person name="Ward C.M."/>
            <person name="Onetto C.A."/>
            <person name="Borneman A.R."/>
        </authorList>
    </citation>
    <scope>NUCLEOTIDE SEQUENCE [LARGE SCALE GENOMIC DNA]</scope>
    <source>
        <strain evidence="4">AWRI1</strain>
        <tissue evidence="4">Single Adult Female</tissue>
    </source>
</reference>
<feature type="compositionally biased region" description="Low complexity" evidence="2">
    <location>
        <begin position="891"/>
        <end position="902"/>
    </location>
</feature>
<dbReference type="GO" id="GO:0003729">
    <property type="term" value="F:mRNA binding"/>
    <property type="evidence" value="ECO:0007669"/>
    <property type="project" value="InterPro"/>
</dbReference>
<dbReference type="SMART" id="SM00582">
    <property type="entry name" value="RPR"/>
    <property type="match status" value="1"/>
</dbReference>
<feature type="compositionally biased region" description="Basic and acidic residues" evidence="2">
    <location>
        <begin position="992"/>
        <end position="1005"/>
    </location>
</feature>
<dbReference type="InterPro" id="IPR047415">
    <property type="entry name" value="Pcf11_CID"/>
</dbReference>
<feature type="compositionally biased region" description="Polar residues" evidence="2">
    <location>
        <begin position="876"/>
        <end position="890"/>
    </location>
</feature>
<feature type="compositionally biased region" description="Basic and acidic residues" evidence="2">
    <location>
        <begin position="526"/>
        <end position="539"/>
    </location>
</feature>
<evidence type="ECO:0000259" key="3">
    <source>
        <dbReference type="PROSITE" id="PS51391"/>
    </source>
</evidence>
<feature type="compositionally biased region" description="Basic and acidic residues" evidence="2">
    <location>
        <begin position="571"/>
        <end position="589"/>
    </location>
</feature>
<keyword evidence="5" id="KW-1185">Reference proteome</keyword>
<dbReference type="GO" id="GO:0005849">
    <property type="term" value="C:mRNA cleavage factor complex"/>
    <property type="evidence" value="ECO:0007669"/>
    <property type="project" value="TreeGrafter"/>
</dbReference>
<feature type="region of interest" description="Disordered" evidence="2">
    <location>
        <begin position="1619"/>
        <end position="1646"/>
    </location>
</feature>
<evidence type="ECO:0000256" key="2">
    <source>
        <dbReference type="SAM" id="MobiDB-lite"/>
    </source>
</evidence>
<keyword evidence="1" id="KW-0175">Coiled coil</keyword>
<dbReference type="Proteomes" id="UP001367676">
    <property type="component" value="Unassembled WGS sequence"/>
</dbReference>
<evidence type="ECO:0000256" key="1">
    <source>
        <dbReference type="SAM" id="Coils"/>
    </source>
</evidence>
<dbReference type="Pfam" id="PF23228">
    <property type="entry name" value="zf_PCFS4"/>
    <property type="match status" value="1"/>
</dbReference>
<evidence type="ECO:0000313" key="5">
    <source>
        <dbReference type="Proteomes" id="UP001367676"/>
    </source>
</evidence>
<feature type="compositionally biased region" description="Pro residues" evidence="2">
    <location>
        <begin position="957"/>
        <end position="967"/>
    </location>
</feature>
<feature type="region of interest" description="Disordered" evidence="2">
    <location>
        <begin position="730"/>
        <end position="766"/>
    </location>
</feature>
<feature type="region of interest" description="Disordered" evidence="2">
    <location>
        <begin position="390"/>
        <end position="589"/>
    </location>
</feature>
<feature type="compositionally biased region" description="Basic and acidic residues" evidence="2">
    <location>
        <begin position="743"/>
        <end position="759"/>
    </location>
</feature>
<feature type="compositionally biased region" description="Acidic residues" evidence="2">
    <location>
        <begin position="1635"/>
        <end position="1646"/>
    </location>
</feature>
<accession>A0AAN9TFJ0</accession>
<dbReference type="GO" id="GO:0006369">
    <property type="term" value="P:termination of RNA polymerase II transcription"/>
    <property type="evidence" value="ECO:0007669"/>
    <property type="project" value="InterPro"/>
</dbReference>
<feature type="compositionally biased region" description="Low complexity" evidence="2">
    <location>
        <begin position="561"/>
        <end position="570"/>
    </location>
</feature>
<dbReference type="InterPro" id="IPR057242">
    <property type="entry name" value="PCFS4-like"/>
</dbReference>
<dbReference type="PROSITE" id="PS51391">
    <property type="entry name" value="CID"/>
    <property type="match status" value="1"/>
</dbReference>
<organism evidence="4 5">
    <name type="scientific">Parthenolecanium corni</name>
    <dbReference type="NCBI Taxonomy" id="536013"/>
    <lineage>
        <taxon>Eukaryota</taxon>
        <taxon>Metazoa</taxon>
        <taxon>Ecdysozoa</taxon>
        <taxon>Arthropoda</taxon>
        <taxon>Hexapoda</taxon>
        <taxon>Insecta</taxon>
        <taxon>Pterygota</taxon>
        <taxon>Neoptera</taxon>
        <taxon>Paraneoptera</taxon>
        <taxon>Hemiptera</taxon>
        <taxon>Sternorrhyncha</taxon>
        <taxon>Coccoidea</taxon>
        <taxon>Coccidae</taxon>
        <taxon>Parthenolecanium</taxon>
    </lineage>
</organism>
<sequence length="1832" mass="202034">MAFTEKELEVQKEYLDTLNTLNDNSKPLIDVLTEVADENKEYARVIVKCIEDQLERVPVDLKLPILYLIDSIIKKEQDDPPIYKQLFCCRLHLLFVKVYKEGKEEVRNRLLKLRLTWNGILPPLILKTIDNEIRKVNPTWTSVSAVHVNPKFIQQGSTAARLVINSMKTENNSKVNPPESTQKDMLLKRRQEYLELKKIAEQLERESQKLVKTVEKNDSVSPITNQISSGAEKLKNGANNPLEIRKVRESAIAIKNSLPKSQEQNPKEGHCNLQTISTSDRSTSAQRVVLDKNNLPGVPVTSVALALKPSVSKSGTVPRAWLSKNSSASPFMCSKPTSNGSTSATSQIAPLFRIAPVNSQLIDAVARRPRDPRLRKFEEHESITNVSNVTPTTEVKVSSASTPIDTKNDKQNDVSKTKEFVSDTTSTSSVPVICPRQSKASDLKTVIQADRRNDHRSEKGSSPSKSLKSNSTESVKTDGSSVSKSSSSSASVTKKDLSSSEAGSSNIENIIPAAPSITGEKSLTSYRKDHPAAKKETKPTKIRVKVIQKGMKDKSKRAVVSYSESTQSSTSKDDSKESTGEKIAKRTREERQKKFNTIVDGLIKADEKMRQQFLETMSKRHVKVFQKVDKLLKKRLAAVVAKPLTAKIPTPPPPPVLREASPISIADELMDLTEDKNDLILVSGPSTSKAEEKTAISTNTELDLSEVDVMAHEISDDVDSKCEAIPVPMDISEDSGEKTPQPLDEKSPSEVGREPEKSVSKLSSATKNLSEQLEAVMNASSTDAIPSSVTQDVDIRSLLPNSIGINLNCPLPVVPEIIVPALPLSADTVATSSAAPFNNPFGLSQAPTKDIDYRQLFGFPLPAIPTSTESVEESTPVDQELSSSPDLQSSATAAPITTVAVVEPSADRVATKRKPDDKPFEGAKRRRTVSGSSNSGGGSDSESQPAAATVAKSSSPEPQPLPLPQPPMASALENILNVPSDSDEEPGEPLDGDDKVDGSRSRREQSSYSLTAVVNEDDHSSDASMMPPMEPRPASKSPPMFPMVTPSPSFSTPSFGMFLSATPEIPEANPDVLKMIRRDPVRSIHIDGISREIRHYGSTAVTFLNWDDPRQISFYNGPRKIIIDNDIEIPCYLNGPDVEAKIYGESHRFRLGAPTRELYIDGIGYECYFDGSSKRIRIGNAFRYVRLAGGAPRVHIGQRKRQDLVAGKIDIIINEEHTSPVYLDAKPQVNKVFSFRFDMLPAGIIPGAVSIFQMIMTKLPSPPPLPPSLRYCEDLPTIYTPPTVPSIPISSLPSIETKPIIVPDNAPSELKPPPMNSLLENVNIDELFQKLVASGIVPTPSHSDEPEFKQTTESKKPVEHNTVKYVDFSKPETLKQKQPALISKLYSGIQCGSCGLRFPQEQTVKYSQHLDWHFRLNRRGKDGARLIHSRKWYYNSSNWMQFQEMEDNTDRGTSWFESQAATEYTEKEEEEEVPCVSAGENAQDAVCILCQDKFDQFYNQDIEEWQLRNAIRVDGVLYHPTCHQDHTERKDDDHSDVEEIVDLEEPIAVDDSTPVEEFSINLLENENTEANVDNSVVAENSVNENCTDINKIVTINDDSIVIKQEKPDAPKPTEQIIESEKSTITKETGATLAGSEEDAAASDDDSDIEEVQLIEQPIEEIIINDDINDLEPNLETLNVEDILAVQKEVDSMPEETAEEVEHVEITDRIVDITSVPNVATIDGNIELGDSLQVVNTGTKIKLNIAKPAIHNEEKISSPRSLANDVEPVSDTEIDELPKEPPKELTTINAQPLPPGEELVTAAELKPRLQDRKLTEYPAVTKGTETSGLCSIM</sequence>
<dbReference type="GO" id="GO:0000993">
    <property type="term" value="F:RNA polymerase II complex binding"/>
    <property type="evidence" value="ECO:0007669"/>
    <property type="project" value="InterPro"/>
</dbReference>
<feature type="compositionally biased region" description="Low complexity" evidence="2">
    <location>
        <begin position="460"/>
        <end position="492"/>
    </location>
</feature>
<dbReference type="InterPro" id="IPR006569">
    <property type="entry name" value="CID_dom"/>
</dbReference>
<protein>
    <recommendedName>
        <fullName evidence="3">CID domain-containing protein</fullName>
    </recommendedName>
</protein>
<dbReference type="Pfam" id="PF04818">
    <property type="entry name" value="CID"/>
    <property type="match status" value="1"/>
</dbReference>
<dbReference type="InterPro" id="IPR008942">
    <property type="entry name" value="ENTH_VHS"/>
</dbReference>